<evidence type="ECO:0000256" key="4">
    <source>
        <dbReference type="ARBA" id="ARBA00013064"/>
    </source>
</evidence>
<dbReference type="SUPFAM" id="SSF52799">
    <property type="entry name" value="(Phosphotyrosine protein) phosphatases II"/>
    <property type="match status" value="2"/>
</dbReference>
<dbReference type="InterPro" id="IPR000340">
    <property type="entry name" value="Dual-sp_phosphatase_cat-dom"/>
</dbReference>
<dbReference type="SMART" id="SM00195">
    <property type="entry name" value="DSPc"/>
    <property type="match status" value="1"/>
</dbReference>
<dbReference type="InterPro" id="IPR029021">
    <property type="entry name" value="Prot-tyrosine_phosphatase-like"/>
</dbReference>
<evidence type="ECO:0000256" key="12">
    <source>
        <dbReference type="ARBA" id="ARBA00023254"/>
    </source>
</evidence>
<feature type="compositionally biased region" description="Polar residues" evidence="14">
    <location>
        <begin position="524"/>
        <end position="536"/>
    </location>
</feature>
<keyword evidence="6" id="KW-0597">Phosphoprotein</keyword>
<dbReference type="FunFam" id="3.90.190.10:FF:000038">
    <property type="entry name" value="Tyrosine-protein phosphatase CDC14"/>
    <property type="match status" value="1"/>
</dbReference>
<keyword evidence="11" id="KW-0539">Nucleus</keyword>
<dbReference type="InterPro" id="IPR016130">
    <property type="entry name" value="Tyr_Pase_AS"/>
</dbReference>
<evidence type="ECO:0000256" key="14">
    <source>
        <dbReference type="SAM" id="MobiDB-lite"/>
    </source>
</evidence>
<evidence type="ECO:0000256" key="1">
    <source>
        <dbReference type="ARBA" id="ARBA00004123"/>
    </source>
</evidence>
<organism evidence="17 18">
    <name type="scientific">Tremella mesenterica</name>
    <name type="common">Jelly fungus</name>
    <dbReference type="NCBI Taxonomy" id="5217"/>
    <lineage>
        <taxon>Eukaryota</taxon>
        <taxon>Fungi</taxon>
        <taxon>Dikarya</taxon>
        <taxon>Basidiomycota</taxon>
        <taxon>Agaricomycotina</taxon>
        <taxon>Tremellomycetes</taxon>
        <taxon>Tremellales</taxon>
        <taxon>Tremellaceae</taxon>
        <taxon>Tremella</taxon>
    </lineage>
</organism>
<dbReference type="GO" id="GO:0051321">
    <property type="term" value="P:meiotic cell cycle"/>
    <property type="evidence" value="ECO:0007669"/>
    <property type="project" value="UniProtKB-KW"/>
</dbReference>
<keyword evidence="12" id="KW-0469">Meiosis</keyword>
<dbReference type="InterPro" id="IPR050561">
    <property type="entry name" value="PTP"/>
</dbReference>
<dbReference type="OrthoDB" id="5632at2759"/>
<dbReference type="GO" id="GO:0005816">
    <property type="term" value="C:spindle pole body"/>
    <property type="evidence" value="ECO:0007669"/>
    <property type="project" value="UniProtKB-ARBA"/>
</dbReference>
<keyword evidence="13" id="KW-0131">Cell cycle</keyword>
<evidence type="ECO:0000259" key="16">
    <source>
        <dbReference type="PROSITE" id="PS50056"/>
    </source>
</evidence>
<keyword evidence="5" id="KW-0963">Cytoplasm</keyword>
<accession>A0A4Q1BKX6</accession>
<dbReference type="GO" id="GO:0000278">
    <property type="term" value="P:mitotic cell cycle"/>
    <property type="evidence" value="ECO:0007669"/>
    <property type="project" value="UniProtKB-ARBA"/>
</dbReference>
<evidence type="ECO:0000313" key="18">
    <source>
        <dbReference type="Proteomes" id="UP000289152"/>
    </source>
</evidence>
<dbReference type="GO" id="GO:0004725">
    <property type="term" value="F:protein tyrosine phosphatase activity"/>
    <property type="evidence" value="ECO:0007669"/>
    <property type="project" value="UniProtKB-EC"/>
</dbReference>
<dbReference type="EC" id="3.1.3.48" evidence="4"/>
<name>A0A4Q1BKX6_TREME</name>
<comment type="caution">
    <text evidence="17">The sequence shown here is derived from an EMBL/GenBank/DDBJ whole genome shotgun (WGS) entry which is preliminary data.</text>
</comment>
<dbReference type="GO" id="GO:0005730">
    <property type="term" value="C:nucleolus"/>
    <property type="evidence" value="ECO:0007669"/>
    <property type="project" value="UniProtKB-ARBA"/>
</dbReference>
<dbReference type="PROSITE" id="PS00383">
    <property type="entry name" value="TYR_PHOSPHATASE_1"/>
    <property type="match status" value="1"/>
</dbReference>
<keyword evidence="9" id="KW-0378">Hydrolase</keyword>
<evidence type="ECO:0000256" key="9">
    <source>
        <dbReference type="ARBA" id="ARBA00022801"/>
    </source>
</evidence>
<evidence type="ECO:0000256" key="10">
    <source>
        <dbReference type="ARBA" id="ARBA00022912"/>
    </source>
</evidence>
<dbReference type="AlphaFoldDB" id="A0A4Q1BKX6"/>
<dbReference type="Pfam" id="PF14671">
    <property type="entry name" value="DSPn"/>
    <property type="match status" value="1"/>
</dbReference>
<keyword evidence="8" id="KW-0498">Mitosis</keyword>
<dbReference type="PROSITE" id="PS50056">
    <property type="entry name" value="TYR_PHOSPHATASE_2"/>
    <property type="match status" value="1"/>
</dbReference>
<keyword evidence="18" id="KW-1185">Reference proteome</keyword>
<dbReference type="PROSITE" id="PS50054">
    <property type="entry name" value="TYR_PHOSPHATASE_DUAL"/>
    <property type="match status" value="1"/>
</dbReference>
<dbReference type="GO" id="GO:0033554">
    <property type="term" value="P:cellular response to stress"/>
    <property type="evidence" value="ECO:0007669"/>
    <property type="project" value="UniProtKB-ARBA"/>
</dbReference>
<evidence type="ECO:0000256" key="13">
    <source>
        <dbReference type="ARBA" id="ARBA00023306"/>
    </source>
</evidence>
<dbReference type="EMBL" id="SDIL01000048">
    <property type="protein sequence ID" value="RXK38428.1"/>
    <property type="molecule type" value="Genomic_DNA"/>
</dbReference>
<comment type="subcellular location">
    <subcellularLocation>
        <location evidence="2">Cytoplasm</location>
    </subcellularLocation>
    <subcellularLocation>
        <location evidence="1">Nucleus</location>
    </subcellularLocation>
</comment>
<dbReference type="PANTHER" id="PTHR23339">
    <property type="entry name" value="TYROSINE SPECIFIC PROTEIN PHOSPHATASE AND DUAL SPECIFICITY PROTEIN PHOSPHATASE"/>
    <property type="match status" value="1"/>
</dbReference>
<dbReference type="InterPro" id="IPR029260">
    <property type="entry name" value="DSPn"/>
</dbReference>
<feature type="region of interest" description="Disordered" evidence="14">
    <location>
        <begin position="416"/>
        <end position="453"/>
    </location>
</feature>
<keyword evidence="7" id="KW-0132">Cell division</keyword>
<dbReference type="GO" id="GO:0007096">
    <property type="term" value="P:regulation of exit from mitosis"/>
    <property type="evidence" value="ECO:0007669"/>
    <property type="project" value="UniProtKB-ARBA"/>
</dbReference>
<evidence type="ECO:0000256" key="3">
    <source>
        <dbReference type="ARBA" id="ARBA00007315"/>
    </source>
</evidence>
<evidence type="ECO:0000256" key="11">
    <source>
        <dbReference type="ARBA" id="ARBA00023242"/>
    </source>
</evidence>
<feature type="compositionally biased region" description="Basic and acidic residues" evidence="14">
    <location>
        <begin position="599"/>
        <end position="616"/>
    </location>
</feature>
<evidence type="ECO:0000256" key="7">
    <source>
        <dbReference type="ARBA" id="ARBA00022618"/>
    </source>
</evidence>
<evidence type="ECO:0000259" key="15">
    <source>
        <dbReference type="PROSITE" id="PS50054"/>
    </source>
</evidence>
<evidence type="ECO:0000256" key="5">
    <source>
        <dbReference type="ARBA" id="ARBA00022490"/>
    </source>
</evidence>
<dbReference type="STRING" id="5217.A0A4Q1BKX6"/>
<dbReference type="Proteomes" id="UP000289152">
    <property type="component" value="Unassembled WGS sequence"/>
</dbReference>
<dbReference type="VEuPathDB" id="FungiDB:TREMEDRAFT_25011"/>
<dbReference type="InterPro" id="IPR020422">
    <property type="entry name" value="TYR_PHOSPHATASE_DUAL_dom"/>
</dbReference>
<dbReference type="GO" id="GO:0005737">
    <property type="term" value="C:cytoplasm"/>
    <property type="evidence" value="ECO:0007669"/>
    <property type="project" value="UniProtKB-SubCell"/>
</dbReference>
<sequence>MSPREFPNPVAVYNDTFIFTTLSSREVASHLKTPFTHPRTHRPCDLFSLDKEMSYISFAKDHGPLNLAYTYAACVIIHEEIAKTSRRKALCIYTTSEPKVKSNIMLAVALYWLIVGHMEPWTAFSPIATWEVMPFRDAGNGIMDHGLSIQECLYGMHKAIHHGLVNLKTFDPQSYQYFETVGNGDLNVIGPFIPFASPMEEAWAIPTEIKARQLAHNLRRSERRTMDTEHSFKCVMKVFSEEKVGLVVRLNEELYDRKRFLDQGMEHVEMYFDDGSNPTDAMVREFIRLSETVIEKQGRKVAVHCKAGLGRTGVLIGAYLIYKYSFSAQEVIGFMRIIRPGMVVGPQQQYMLLNQMKWIGWAARDQALRELAEVKSAAAILATPPLDPEPILPTSSYPSNFSTVQDFVEETTIVHTERRTASRVPSPRLTPVRESRITPIKGGDAAGQPRKSPLRPVQAEQMEIETHVEAGNPRPQHSRHYSRGSIENAPHVTAPPTSSISTSSTGSVRGTKRGATRAPVPLVPTSSSDRTLSQASLLALRMPSSSMPRPSSLISLSSVTSEYDDRPKKRTQTSPLSHHGLSSPPPSRESSPLVLEQVTEERSSDERSVKTPKPQEPRLTTPPKSASPLPEVRRPAPAVIAQTQIPTRKSFLPVRRAASVVKPPRPVEVTSRAEVSPTRHAVTVPRKEKEKRKGLTPPKFAMDMLGQFRLGSTPTPHS</sequence>
<keyword evidence="10" id="KW-0904">Protein phosphatase</keyword>
<evidence type="ECO:0000256" key="8">
    <source>
        <dbReference type="ARBA" id="ARBA00022776"/>
    </source>
</evidence>
<evidence type="ECO:0000256" key="6">
    <source>
        <dbReference type="ARBA" id="ARBA00022553"/>
    </source>
</evidence>
<proteinExistence type="inferred from homology"/>
<dbReference type="InParanoid" id="A0A4Q1BKX6"/>
<dbReference type="GO" id="GO:0051301">
    <property type="term" value="P:cell division"/>
    <property type="evidence" value="ECO:0007669"/>
    <property type="project" value="UniProtKB-KW"/>
</dbReference>
<feature type="region of interest" description="Disordered" evidence="14">
    <location>
        <begin position="669"/>
        <end position="699"/>
    </location>
</feature>
<dbReference type="FunCoup" id="A0A4Q1BKX6">
    <property type="interactions" value="123"/>
</dbReference>
<protein>
    <recommendedName>
        <fullName evidence="4">protein-tyrosine-phosphatase</fullName>
        <ecNumber evidence="4">3.1.3.48</ecNumber>
    </recommendedName>
</protein>
<evidence type="ECO:0000313" key="17">
    <source>
        <dbReference type="EMBL" id="RXK38428.1"/>
    </source>
</evidence>
<gene>
    <name evidence="17" type="ORF">M231_04337</name>
</gene>
<dbReference type="SMART" id="SM00404">
    <property type="entry name" value="PTPc_motif"/>
    <property type="match status" value="1"/>
</dbReference>
<dbReference type="InterPro" id="IPR003595">
    <property type="entry name" value="Tyr_Pase_cat"/>
</dbReference>
<dbReference type="InterPro" id="IPR000387">
    <property type="entry name" value="Tyr_Pase_dom"/>
</dbReference>
<feature type="compositionally biased region" description="Low complexity" evidence="14">
    <location>
        <begin position="574"/>
        <end position="592"/>
    </location>
</feature>
<feature type="compositionally biased region" description="Low complexity" evidence="14">
    <location>
        <begin position="497"/>
        <end position="507"/>
    </location>
</feature>
<feature type="compositionally biased region" description="Low complexity" evidence="14">
    <location>
        <begin position="540"/>
        <end position="558"/>
    </location>
</feature>
<reference evidence="17 18" key="1">
    <citation type="submission" date="2016-06" db="EMBL/GenBank/DDBJ databases">
        <title>Evolution of pathogenesis and genome organization in the Tremellales.</title>
        <authorList>
            <person name="Cuomo C."/>
            <person name="Litvintseva A."/>
            <person name="Heitman J."/>
            <person name="Chen Y."/>
            <person name="Sun S."/>
            <person name="Springer D."/>
            <person name="Dromer F."/>
            <person name="Young S."/>
            <person name="Zeng Q."/>
            <person name="Chapman S."/>
            <person name="Gujja S."/>
            <person name="Saif S."/>
            <person name="Birren B."/>
        </authorList>
    </citation>
    <scope>NUCLEOTIDE SEQUENCE [LARGE SCALE GENOMIC DNA]</scope>
    <source>
        <strain evidence="17 18">ATCC 28783</strain>
    </source>
</reference>
<dbReference type="Pfam" id="PF00782">
    <property type="entry name" value="DSPc"/>
    <property type="match status" value="1"/>
</dbReference>
<feature type="domain" description="Tyrosine-protein phosphatase" evidence="15">
    <location>
        <begin position="205"/>
        <end position="364"/>
    </location>
</feature>
<dbReference type="GO" id="GO:0032954">
    <property type="term" value="P:regulation of cytokinetic process"/>
    <property type="evidence" value="ECO:0007669"/>
    <property type="project" value="UniProtKB-ARBA"/>
</dbReference>
<evidence type="ECO:0000256" key="2">
    <source>
        <dbReference type="ARBA" id="ARBA00004496"/>
    </source>
</evidence>
<dbReference type="Gene3D" id="3.90.190.10">
    <property type="entry name" value="Protein tyrosine phosphatase superfamily"/>
    <property type="match status" value="2"/>
</dbReference>
<feature type="domain" description="Tyrosine specific protein phosphatases" evidence="16">
    <location>
        <begin position="284"/>
        <end position="350"/>
    </location>
</feature>
<comment type="similarity">
    <text evidence="3">Belongs to the protein-tyrosine phosphatase family. Non-receptor class CDC14 subfamily.</text>
</comment>
<feature type="region of interest" description="Disordered" evidence="14">
    <location>
        <begin position="467"/>
        <end position="632"/>
    </location>
</feature>